<feature type="region of interest" description="Disordered" evidence="1">
    <location>
        <begin position="61"/>
        <end position="84"/>
    </location>
</feature>
<dbReference type="Gene3D" id="6.10.280.180">
    <property type="entry name" value="Plasmodium RESA, N-terminal helical domain"/>
    <property type="match status" value="1"/>
</dbReference>
<name>A0A1Y1JU30_PLAGO</name>
<dbReference type="Proteomes" id="UP000195521">
    <property type="component" value="Unassembled WGS sequence"/>
</dbReference>
<dbReference type="InterPro" id="IPR006526">
    <property type="entry name" value="Export_prot_PHISTa/b/c"/>
</dbReference>
<dbReference type="AlphaFoldDB" id="A0A1Y1JU30"/>
<comment type="caution">
    <text evidence="4">The sequence shown here is derived from an EMBL/GenBank/DDBJ whole genome shotgun (WGS) entry which is preliminary data.</text>
</comment>
<dbReference type="InterPro" id="IPR044885">
    <property type="entry name" value="PRESA_N_sf"/>
</dbReference>
<feature type="domain" description="Plasmodium RESA N-terminal" evidence="3">
    <location>
        <begin position="145"/>
        <end position="270"/>
    </location>
</feature>
<evidence type="ECO:0000256" key="2">
    <source>
        <dbReference type="SAM" id="Phobius"/>
    </source>
</evidence>
<proteinExistence type="predicted"/>
<evidence type="ECO:0000313" key="5">
    <source>
        <dbReference type="Proteomes" id="UP000195521"/>
    </source>
</evidence>
<evidence type="ECO:0000256" key="1">
    <source>
        <dbReference type="SAM" id="MobiDB-lite"/>
    </source>
</evidence>
<keyword evidence="2" id="KW-1133">Transmembrane helix</keyword>
<dbReference type="EMBL" id="BDQF01000515">
    <property type="protein sequence ID" value="GAW84617.1"/>
    <property type="molecule type" value="Genomic_DNA"/>
</dbReference>
<reference evidence="5" key="1">
    <citation type="submission" date="2017-04" db="EMBL/GenBank/DDBJ databases">
        <title>Plasmodium gonderi genome.</title>
        <authorList>
            <person name="Arisue N."/>
            <person name="Honma H."/>
            <person name="Kawai S."/>
            <person name="Tougan T."/>
            <person name="Tanabe K."/>
            <person name="Horii T."/>
        </authorList>
    </citation>
    <scope>NUCLEOTIDE SEQUENCE [LARGE SCALE GENOMIC DNA]</scope>
    <source>
        <strain evidence="5">ATCC 30045</strain>
    </source>
</reference>
<keyword evidence="5" id="KW-1185">Reference proteome</keyword>
<organism evidence="4 5">
    <name type="scientific">Plasmodium gonderi</name>
    <dbReference type="NCBI Taxonomy" id="77519"/>
    <lineage>
        <taxon>Eukaryota</taxon>
        <taxon>Sar</taxon>
        <taxon>Alveolata</taxon>
        <taxon>Apicomplexa</taxon>
        <taxon>Aconoidasida</taxon>
        <taxon>Haemosporida</taxon>
        <taxon>Plasmodiidae</taxon>
        <taxon>Plasmodium</taxon>
        <taxon>Plasmodium (Plasmodium)</taxon>
    </lineage>
</organism>
<sequence length="289" mass="34224">MNATKRSFVSYFLLGHSSTPMFFIVYIILSNISLFPITPISQLQPIHEYYSRNLAQLSKCNNVGTDRNNSKKNSQKAAQVSATNDSDKIHKYKISPDKEIAKSKKLKELIKECEKTDSSSSTKEESCDSSYICDARNVIYGNKKQLSETEIEKMINALEIYPHKDHVRKIWLQVCKTEEDKFYNIANYFFTLYIEIKHKYKVRKENFRKNVWKNFHDIVKIKLSRKRKAFDKRLNGFMKDESFLRAEFIEFTEDYKNMCTKLREELFSMCQVEIAQVMLQLPWWKGFRS</sequence>
<dbReference type="OMA" id="HKYKVRK"/>
<dbReference type="GeneID" id="39745425"/>
<dbReference type="RefSeq" id="XP_028547206.1">
    <property type="nucleotide sequence ID" value="XM_028691405.1"/>
</dbReference>
<feature type="transmembrane region" description="Helical" evidence="2">
    <location>
        <begin position="12"/>
        <end position="35"/>
    </location>
</feature>
<protein>
    <recommendedName>
        <fullName evidence="3">Plasmodium RESA N-terminal domain-containing protein</fullName>
    </recommendedName>
</protein>
<dbReference type="NCBIfam" id="TIGR01639">
    <property type="entry name" value="P_fal_TIGR01639"/>
    <property type="match status" value="1"/>
</dbReference>
<keyword evidence="2" id="KW-0812">Transmembrane</keyword>
<dbReference type="OrthoDB" id="383632at2759"/>
<dbReference type="Pfam" id="PF09687">
    <property type="entry name" value="PRESAN"/>
    <property type="match status" value="1"/>
</dbReference>
<gene>
    <name evidence="4" type="ORF">PGO_004015</name>
</gene>
<keyword evidence="2" id="KW-0472">Membrane</keyword>
<accession>A0A1Y1JU30</accession>
<evidence type="ECO:0000259" key="3">
    <source>
        <dbReference type="Pfam" id="PF09687"/>
    </source>
</evidence>
<evidence type="ECO:0000313" key="4">
    <source>
        <dbReference type="EMBL" id="GAW84617.1"/>
    </source>
</evidence>
<dbReference type="PANTHER" id="PTHR36193">
    <property type="entry name" value="PHISTB DOMAIN-CONTAINING RESA-LIKE PROTEIN 1"/>
    <property type="match status" value="1"/>
</dbReference>
<dbReference type="PANTHER" id="PTHR36193:SF23">
    <property type="entry name" value="PHISTB DOMAIN-CONTAINING RESA-LIKE PROTEIN 1"/>
    <property type="match status" value="1"/>
</dbReference>
<dbReference type="InterPro" id="IPR019111">
    <property type="entry name" value="PRESA_N"/>
</dbReference>